<keyword evidence="4" id="KW-1185">Reference proteome</keyword>
<feature type="compositionally biased region" description="Acidic residues" evidence="2">
    <location>
        <begin position="362"/>
        <end position="380"/>
    </location>
</feature>
<name>A0A830HCL3_9CHLO</name>
<gene>
    <name evidence="3" type="ORF">PPROV_000355600</name>
</gene>
<sequence length="389" mass="42661">MSAIPAPLIPSASVAQPAATPQTTSKMQHVASVLTDPAVMVSLVGLTGTLIASAMSAMSQREAKIMEKKQQEEQAEAEARAEAERRVAARRDPLLLAAIDLEERLVAIATRNVLAQSGKDSAVPPSLPDFHRLYTMFLLSAFLGYIQSIQDERVSLAVDAKYGQYDLRLRRNLQRHLGRIRYTLTKGKAPLRIPSGAQRAIGELMLTTSPSGDVRVISFTEFLERMRGQDVDGDGWSDDENNWLYIALLENIKRDLDALADAPQSAFRRVVYLQNDTVRLVQLLDPDRQLVGGDMKMLDISDYVSGKGDDDMASSSVDMNDEPIQTSTGHFAWPWQITPHLSTSGVDVVEVDKKAVAEVDVGPDGEEILPVETIDDDDDDAKASVDAMK</sequence>
<keyword evidence="1" id="KW-0175">Coiled coil</keyword>
<comment type="caution">
    <text evidence="3">The sequence shown here is derived from an EMBL/GenBank/DDBJ whole genome shotgun (WGS) entry which is preliminary data.</text>
</comment>
<evidence type="ECO:0000256" key="2">
    <source>
        <dbReference type="SAM" id="MobiDB-lite"/>
    </source>
</evidence>
<accession>A0A830HCL3</accession>
<dbReference type="AlphaFoldDB" id="A0A830HCL3"/>
<evidence type="ECO:0000256" key="1">
    <source>
        <dbReference type="SAM" id="Coils"/>
    </source>
</evidence>
<protein>
    <submittedName>
        <fullName evidence="3">Uncharacterized protein</fullName>
    </submittedName>
</protein>
<dbReference type="EMBL" id="BNJQ01000008">
    <property type="protein sequence ID" value="GHP04804.1"/>
    <property type="molecule type" value="Genomic_DNA"/>
</dbReference>
<dbReference type="Proteomes" id="UP000660262">
    <property type="component" value="Unassembled WGS sequence"/>
</dbReference>
<evidence type="ECO:0000313" key="4">
    <source>
        <dbReference type="Proteomes" id="UP000660262"/>
    </source>
</evidence>
<proteinExistence type="predicted"/>
<evidence type="ECO:0000313" key="3">
    <source>
        <dbReference type="EMBL" id="GHP04804.1"/>
    </source>
</evidence>
<reference evidence="3" key="1">
    <citation type="submission" date="2020-10" db="EMBL/GenBank/DDBJ databases">
        <title>Unveiling of a novel bifunctional photoreceptor, Dualchrome1, isolated from a cosmopolitan green alga.</title>
        <authorList>
            <person name="Suzuki S."/>
            <person name="Kawachi M."/>
        </authorList>
    </citation>
    <scope>NUCLEOTIDE SEQUENCE</scope>
    <source>
        <strain evidence="3">NIES 2893</strain>
    </source>
</reference>
<organism evidence="3 4">
    <name type="scientific">Pycnococcus provasolii</name>
    <dbReference type="NCBI Taxonomy" id="41880"/>
    <lineage>
        <taxon>Eukaryota</taxon>
        <taxon>Viridiplantae</taxon>
        <taxon>Chlorophyta</taxon>
        <taxon>Pseudoscourfieldiophyceae</taxon>
        <taxon>Pseudoscourfieldiales</taxon>
        <taxon>Pycnococcaceae</taxon>
        <taxon>Pycnococcus</taxon>
    </lineage>
</organism>
<feature type="region of interest" description="Disordered" evidence="2">
    <location>
        <begin position="362"/>
        <end position="389"/>
    </location>
</feature>
<feature type="coiled-coil region" evidence="1">
    <location>
        <begin position="58"/>
        <end position="87"/>
    </location>
</feature>